<dbReference type="PROSITE" id="PS50176">
    <property type="entry name" value="ARM_REPEAT"/>
    <property type="match status" value="1"/>
</dbReference>
<evidence type="ECO:0000256" key="6">
    <source>
        <dbReference type="ARBA" id="ARBA00023128"/>
    </source>
</evidence>
<feature type="repeat" description="ARM" evidence="7">
    <location>
        <begin position="236"/>
        <end position="270"/>
    </location>
</feature>
<keyword evidence="5" id="KW-0256">Endoplasmic reticulum</keyword>
<dbReference type="InterPro" id="IPR016024">
    <property type="entry name" value="ARM-type_fold"/>
</dbReference>
<dbReference type="GO" id="GO:0005085">
    <property type="term" value="F:guanyl-nucleotide exchange factor activity"/>
    <property type="evidence" value="ECO:0007669"/>
    <property type="project" value="InterPro"/>
</dbReference>
<dbReference type="InterPro" id="IPR000225">
    <property type="entry name" value="Armadillo"/>
</dbReference>
<evidence type="ECO:0000256" key="3">
    <source>
        <dbReference type="ARBA" id="ARBA00004514"/>
    </source>
</evidence>
<dbReference type="InterPro" id="IPR040144">
    <property type="entry name" value="RAP1GDS1"/>
</dbReference>
<proteinExistence type="predicted"/>
<feature type="non-terminal residue" evidence="8">
    <location>
        <position position="270"/>
    </location>
</feature>
<protein>
    <submittedName>
        <fullName evidence="8">Rap1 GTPase-GDP dissociation stimulator 1</fullName>
    </submittedName>
</protein>
<evidence type="ECO:0000256" key="4">
    <source>
        <dbReference type="ARBA" id="ARBA00022490"/>
    </source>
</evidence>
<keyword evidence="6" id="KW-0496">Mitochondrion</keyword>
<evidence type="ECO:0000256" key="2">
    <source>
        <dbReference type="ARBA" id="ARBA00004240"/>
    </source>
</evidence>
<reference evidence="8 9" key="1">
    <citation type="submission" date="2014-04" db="EMBL/GenBank/DDBJ databases">
        <title>Genome evolution of avian class.</title>
        <authorList>
            <person name="Zhang G."/>
            <person name="Li C."/>
        </authorList>
    </citation>
    <scope>NUCLEOTIDE SEQUENCE [LARGE SCALE GENOMIC DNA]</scope>
    <source>
        <strain evidence="8">BGI_N341</strain>
    </source>
</reference>
<dbReference type="SMART" id="SM00185">
    <property type="entry name" value="ARM"/>
    <property type="match status" value="3"/>
</dbReference>
<keyword evidence="9" id="KW-1185">Reference proteome</keyword>
<dbReference type="InterPro" id="IPR011989">
    <property type="entry name" value="ARM-like"/>
</dbReference>
<dbReference type="EMBL" id="KK383572">
    <property type="protein sequence ID" value="KFV49833.1"/>
    <property type="molecule type" value="Genomic_DNA"/>
</dbReference>
<dbReference type="SUPFAM" id="SSF48371">
    <property type="entry name" value="ARM repeat"/>
    <property type="match status" value="1"/>
</dbReference>
<dbReference type="PANTHER" id="PTHR10957">
    <property type="entry name" value="RAP1 GTPASE-GDP DISSOCIATION STIMULATOR 1"/>
    <property type="match status" value="1"/>
</dbReference>
<feature type="non-terminal residue" evidence="8">
    <location>
        <position position="1"/>
    </location>
</feature>
<dbReference type="GO" id="GO:0005829">
    <property type="term" value="C:cytosol"/>
    <property type="evidence" value="ECO:0007669"/>
    <property type="project" value="UniProtKB-SubCell"/>
</dbReference>
<dbReference type="GO" id="GO:0005739">
    <property type="term" value="C:mitochondrion"/>
    <property type="evidence" value="ECO:0007669"/>
    <property type="project" value="UniProtKB-SubCell"/>
</dbReference>
<evidence type="ECO:0000256" key="5">
    <source>
        <dbReference type="ARBA" id="ARBA00022824"/>
    </source>
</evidence>
<dbReference type="Proteomes" id="UP000054190">
    <property type="component" value="Unassembled WGS sequence"/>
</dbReference>
<evidence type="ECO:0000313" key="9">
    <source>
        <dbReference type="Proteomes" id="UP000054190"/>
    </source>
</evidence>
<gene>
    <name evidence="8" type="ORF">N341_01364</name>
</gene>
<comment type="subcellular location">
    <subcellularLocation>
        <location evidence="3">Cytoplasm</location>
        <location evidence="3">Cytosol</location>
    </subcellularLocation>
    <subcellularLocation>
        <location evidence="2">Endoplasmic reticulum</location>
    </subcellularLocation>
    <subcellularLocation>
        <location evidence="1">Mitochondrion</location>
    </subcellularLocation>
</comment>
<dbReference type="Gene3D" id="1.25.10.10">
    <property type="entry name" value="Leucine-rich Repeat Variant"/>
    <property type="match status" value="1"/>
</dbReference>
<evidence type="ECO:0000256" key="1">
    <source>
        <dbReference type="ARBA" id="ARBA00004173"/>
    </source>
</evidence>
<name>A0A093H563_TYTAL</name>
<sequence length="270" mass="29545">CAVKAAQVLSEIAKNEEMKKPCIEADLVLTLLPLLESTDQEMLLHAGRAIGRICYDNRDLQEELVKVGVITSLVRILTDYAESEPLVHVDLLALCNLADFDTAKEALSKTKVAEQLVKQLRRAENHERLEIVFEILQALAENDALKVQLVEAGVQEVLSEILLRLQGSSQAEDTCIVKAASDLIVSLLLGGKKNRMLTVQIQKETTSKIPLSRGVAICPIALISLNGNCVRMVQLGVIHQLLDLLEKHVESGDISVQHAALSALRNLAIP</sequence>
<dbReference type="AlphaFoldDB" id="A0A093H563"/>
<dbReference type="GO" id="GO:0005783">
    <property type="term" value="C:endoplasmic reticulum"/>
    <property type="evidence" value="ECO:0007669"/>
    <property type="project" value="UniProtKB-SubCell"/>
</dbReference>
<dbReference type="Pfam" id="PF00514">
    <property type="entry name" value="Arm"/>
    <property type="match status" value="1"/>
</dbReference>
<evidence type="ECO:0000256" key="7">
    <source>
        <dbReference type="PROSITE-ProRule" id="PRU00259"/>
    </source>
</evidence>
<accession>A0A093H563</accession>
<organism evidence="8 9">
    <name type="scientific">Tyto alba</name>
    <name type="common">Barn owl</name>
    <dbReference type="NCBI Taxonomy" id="56313"/>
    <lineage>
        <taxon>Eukaryota</taxon>
        <taxon>Metazoa</taxon>
        <taxon>Chordata</taxon>
        <taxon>Craniata</taxon>
        <taxon>Vertebrata</taxon>
        <taxon>Euteleostomi</taxon>
        <taxon>Archelosauria</taxon>
        <taxon>Archosauria</taxon>
        <taxon>Dinosauria</taxon>
        <taxon>Saurischia</taxon>
        <taxon>Theropoda</taxon>
        <taxon>Coelurosauria</taxon>
        <taxon>Aves</taxon>
        <taxon>Neognathae</taxon>
        <taxon>Neoaves</taxon>
        <taxon>Telluraves</taxon>
        <taxon>Strigiformes</taxon>
        <taxon>Tytonidae</taxon>
        <taxon>Tyto</taxon>
    </lineage>
</organism>
<keyword evidence="4" id="KW-0963">Cytoplasm</keyword>
<evidence type="ECO:0000313" key="8">
    <source>
        <dbReference type="EMBL" id="KFV49833.1"/>
    </source>
</evidence>